<evidence type="ECO:0008006" key="12">
    <source>
        <dbReference type="Google" id="ProtNLM"/>
    </source>
</evidence>
<dbReference type="Pfam" id="PF00069">
    <property type="entry name" value="Pkinase"/>
    <property type="match status" value="1"/>
</dbReference>
<evidence type="ECO:0000256" key="3">
    <source>
        <dbReference type="ARBA" id="ARBA00022679"/>
    </source>
</evidence>
<dbReference type="GO" id="GO:0004674">
    <property type="term" value="F:protein serine/threonine kinase activity"/>
    <property type="evidence" value="ECO:0007669"/>
    <property type="project" value="UniProtKB-KW"/>
</dbReference>
<evidence type="ECO:0000256" key="1">
    <source>
        <dbReference type="ARBA" id="ARBA00001946"/>
    </source>
</evidence>
<proteinExistence type="inferred from homology"/>
<sequence length="503" mass="58635">MGACHIKSKLIKEQQKRLENKKKLLQTKTFLKATVKNYTFESQQTVKPDQIVQKEQIFSVLISTQNFNKVYTILNQFKPIKAGEDQILTIQHNINAQIRHAQFIKRSPENDSWIENFLKQNFNHPNIIKVYEYYSSDKDYHIIVQEQVLGIPLCDYIKPSLQIQEGEAAELILQILQAIQYLHQNNIIHGRITQKSFYFSLENNFTKLKLIDYKEIFLKPELNPNSIIFIPPELLTFSQDERFSKEGDIWACGILSYFILNSGYPYSKCETIESIQNQIMKGAIIYESKNFDNISNQGKSFIKKMLTRLSTQRPTISQAINDQWIIENLIPKKFNQKEAINKLSKFKQVNKLQFHIMIYMINVFFNQAFSQLINTFNEFDLNKDGKVNIEEMMIAYKALGNSDEEIKQIFEKIDTDGNGDIDFNEFLIAVTDRKALLTTQNLLLTFQTFNISRNGKLTEQELSCALQIPNEIISENLPKLPLQKNGKVTLDLKSFKEFMLELL</sequence>
<feature type="domain" description="EF-hand" evidence="9">
    <location>
        <begin position="367"/>
        <end position="400"/>
    </location>
</feature>
<dbReference type="AlphaFoldDB" id="A0A8S1L3D2"/>
<dbReference type="SMART" id="SM00054">
    <property type="entry name" value="EFh"/>
    <property type="match status" value="2"/>
</dbReference>
<evidence type="ECO:0000313" key="11">
    <source>
        <dbReference type="Proteomes" id="UP000692954"/>
    </source>
</evidence>
<dbReference type="Proteomes" id="UP000692954">
    <property type="component" value="Unassembled WGS sequence"/>
</dbReference>
<evidence type="ECO:0000313" key="10">
    <source>
        <dbReference type="EMBL" id="CAD8062560.1"/>
    </source>
</evidence>
<evidence type="ECO:0000256" key="6">
    <source>
        <dbReference type="ARBA" id="ARBA00022840"/>
    </source>
</evidence>
<dbReference type="InterPro" id="IPR000719">
    <property type="entry name" value="Prot_kinase_dom"/>
</dbReference>
<dbReference type="PROSITE" id="PS50222">
    <property type="entry name" value="EF_HAND_2"/>
    <property type="match status" value="2"/>
</dbReference>
<keyword evidence="3" id="KW-0808">Transferase</keyword>
<comment type="cofactor">
    <cofactor evidence="1">
        <name>Mg(2+)</name>
        <dbReference type="ChEBI" id="CHEBI:18420"/>
    </cofactor>
</comment>
<evidence type="ECO:0000256" key="5">
    <source>
        <dbReference type="ARBA" id="ARBA00022777"/>
    </source>
</evidence>
<dbReference type="PROSITE" id="PS50011">
    <property type="entry name" value="PROTEIN_KINASE_DOM"/>
    <property type="match status" value="1"/>
</dbReference>
<gene>
    <name evidence="10" type="ORF">PSON_ATCC_30995.1.T0160403</name>
</gene>
<dbReference type="Pfam" id="PF13499">
    <property type="entry name" value="EF-hand_7"/>
    <property type="match status" value="1"/>
</dbReference>
<feature type="domain" description="Protein kinase" evidence="8">
    <location>
        <begin position="56"/>
        <end position="325"/>
    </location>
</feature>
<evidence type="ECO:0000256" key="2">
    <source>
        <dbReference type="ARBA" id="ARBA00022527"/>
    </source>
</evidence>
<evidence type="ECO:0000256" key="7">
    <source>
        <dbReference type="ARBA" id="ARBA00024334"/>
    </source>
</evidence>
<dbReference type="PROSITE" id="PS00018">
    <property type="entry name" value="EF_HAND_1"/>
    <property type="match status" value="1"/>
</dbReference>
<dbReference type="EMBL" id="CAJJDN010000016">
    <property type="protein sequence ID" value="CAD8062560.1"/>
    <property type="molecule type" value="Genomic_DNA"/>
</dbReference>
<dbReference type="OrthoDB" id="186625at2759"/>
<evidence type="ECO:0000259" key="9">
    <source>
        <dbReference type="PROSITE" id="PS50222"/>
    </source>
</evidence>
<protein>
    <recommendedName>
        <fullName evidence="12">Calcium-dependent protein kinase</fullName>
    </recommendedName>
</protein>
<evidence type="ECO:0000256" key="4">
    <source>
        <dbReference type="ARBA" id="ARBA00022741"/>
    </source>
</evidence>
<keyword evidence="11" id="KW-1185">Reference proteome</keyword>
<keyword evidence="4" id="KW-0547">Nucleotide-binding</keyword>
<dbReference type="InterPro" id="IPR002048">
    <property type="entry name" value="EF_hand_dom"/>
</dbReference>
<accession>A0A8S1L3D2</accession>
<comment type="similarity">
    <text evidence="7">Belongs to the protein kinase superfamily. Ser/Thr protein kinase family. CDPK subfamily.</text>
</comment>
<keyword evidence="2" id="KW-0723">Serine/threonine-protein kinase</keyword>
<reference evidence="10" key="1">
    <citation type="submission" date="2021-01" db="EMBL/GenBank/DDBJ databases">
        <authorList>
            <consortium name="Genoscope - CEA"/>
            <person name="William W."/>
        </authorList>
    </citation>
    <scope>NUCLEOTIDE SEQUENCE</scope>
</reference>
<dbReference type="GO" id="GO:0005509">
    <property type="term" value="F:calcium ion binding"/>
    <property type="evidence" value="ECO:0007669"/>
    <property type="project" value="InterPro"/>
</dbReference>
<keyword evidence="6" id="KW-0067">ATP-binding</keyword>
<dbReference type="GO" id="GO:0005524">
    <property type="term" value="F:ATP binding"/>
    <property type="evidence" value="ECO:0007669"/>
    <property type="project" value="UniProtKB-KW"/>
</dbReference>
<dbReference type="InterPro" id="IPR050205">
    <property type="entry name" value="CDPK_Ser/Thr_kinases"/>
</dbReference>
<evidence type="ECO:0000259" key="8">
    <source>
        <dbReference type="PROSITE" id="PS50011"/>
    </source>
</evidence>
<keyword evidence="5" id="KW-0418">Kinase</keyword>
<dbReference type="PANTHER" id="PTHR24349">
    <property type="entry name" value="SERINE/THREONINE-PROTEIN KINASE"/>
    <property type="match status" value="1"/>
</dbReference>
<name>A0A8S1L3D2_9CILI</name>
<comment type="caution">
    <text evidence="10">The sequence shown here is derived from an EMBL/GenBank/DDBJ whole genome shotgun (WGS) entry which is preliminary data.</text>
</comment>
<organism evidence="10 11">
    <name type="scientific">Paramecium sonneborni</name>
    <dbReference type="NCBI Taxonomy" id="65129"/>
    <lineage>
        <taxon>Eukaryota</taxon>
        <taxon>Sar</taxon>
        <taxon>Alveolata</taxon>
        <taxon>Ciliophora</taxon>
        <taxon>Intramacronucleata</taxon>
        <taxon>Oligohymenophorea</taxon>
        <taxon>Peniculida</taxon>
        <taxon>Parameciidae</taxon>
        <taxon>Paramecium</taxon>
    </lineage>
</organism>
<dbReference type="InterPro" id="IPR018247">
    <property type="entry name" value="EF_Hand_1_Ca_BS"/>
</dbReference>
<feature type="domain" description="EF-hand" evidence="9">
    <location>
        <begin position="401"/>
        <end position="436"/>
    </location>
</feature>
<dbReference type="CDD" id="cd00051">
    <property type="entry name" value="EFh"/>
    <property type="match status" value="1"/>
</dbReference>
<dbReference type="SMART" id="SM00220">
    <property type="entry name" value="S_TKc"/>
    <property type="match status" value="1"/>
</dbReference>